<protein>
    <submittedName>
        <fullName evidence="1">10593_t:CDS:1</fullName>
    </submittedName>
</protein>
<keyword evidence="2" id="KW-1185">Reference proteome</keyword>
<sequence length="862" mass="98526">MSLSSEAKKRLRLTDLNYKLGHKEYTFYKYWLASRFEGATLKGHGHTDKNDTALLDAYRPEEIHSQYIIQIAGKGYTTIDHPSEVYRIPDTHECIDRNQPLCLIIDIDARQKPDPTNSKLFSLDGQKITREDLLSRILVACADALSLILEYMLFLNSFALASLSNTEKYSWYIIYPRAQFVDYRELKGFTEKVIELVEEPYAKFINIGLPKSRFSLQLLGSAKEGRIKRPAISSVNKGFKNLDDYLVQPKENYFVIWLRTFSDERLAEEEYQPIDDNNALVKLEESRRDLSTFKHNPLKNALYMMLNMKKINSIDLFDKIAKAVSNPHLLLELSEEVINIKEIEDFPEAYPNFLSKEPSTTLIRSPIIIGKTKVQVKSLSHIEFSARSIVAILDEVNAIQHQMNSTMDAFANESTLTLLKAYHSENIRIIDNKFQLLIGKTVEYLYNSNSRAKAMQIGFEYLKHGKRVAFVVTSSNMAQALVKEASKLSFKAHINTAWGELNCVAYTNTVEADISFEKSNHFDIVIGITNIGTPVNIEAFIQMIFRIHDCEKHILSLYYQKISSEFSRSPGHENIRAELADINSISYKLDQSPAITSFVEVEHQKHLSTRNFIKISCSLIASTGVSLKLIKMDENKEIIGNCKNVRNEIKEAEFLKLNSECSVADTIVLNLLEPRKHFLHLSHFYKQGYDEESVVEELKAKDIVQWEDTCYNAKDNFEDSVAKDLYKTYSANHWEAIRGLLQLLGFTGIDDKRILSNNQVKVTFEASHKKFIEIRSQALLLFGFRSHTKEIPDLKLAIKAINAISYNGRGFNNQEEVIARKLDNPEYCPIAPVFHHISRSGMIDEKGLSLEMPAHNQSSGLS</sequence>
<dbReference type="Proteomes" id="UP000789860">
    <property type="component" value="Unassembled WGS sequence"/>
</dbReference>
<reference evidence="1" key="1">
    <citation type="submission" date="2021-06" db="EMBL/GenBank/DDBJ databases">
        <authorList>
            <person name="Kallberg Y."/>
            <person name="Tangrot J."/>
            <person name="Rosling A."/>
        </authorList>
    </citation>
    <scope>NUCLEOTIDE SEQUENCE</scope>
    <source>
        <strain evidence="1">AU212A</strain>
    </source>
</reference>
<accession>A0ACA9L0Y9</accession>
<proteinExistence type="predicted"/>
<name>A0ACA9L0Y9_9GLOM</name>
<evidence type="ECO:0000313" key="1">
    <source>
        <dbReference type="EMBL" id="CAG8503509.1"/>
    </source>
</evidence>
<comment type="caution">
    <text evidence="1">The sequence shown here is derived from an EMBL/GenBank/DDBJ whole genome shotgun (WGS) entry which is preliminary data.</text>
</comment>
<dbReference type="EMBL" id="CAJVPM010003600">
    <property type="protein sequence ID" value="CAG8503509.1"/>
    <property type="molecule type" value="Genomic_DNA"/>
</dbReference>
<gene>
    <name evidence="1" type="ORF">SCALOS_LOCUS3349</name>
</gene>
<evidence type="ECO:0000313" key="2">
    <source>
        <dbReference type="Proteomes" id="UP000789860"/>
    </source>
</evidence>
<organism evidence="1 2">
    <name type="scientific">Scutellospora calospora</name>
    <dbReference type="NCBI Taxonomy" id="85575"/>
    <lineage>
        <taxon>Eukaryota</taxon>
        <taxon>Fungi</taxon>
        <taxon>Fungi incertae sedis</taxon>
        <taxon>Mucoromycota</taxon>
        <taxon>Glomeromycotina</taxon>
        <taxon>Glomeromycetes</taxon>
        <taxon>Diversisporales</taxon>
        <taxon>Gigasporaceae</taxon>
        <taxon>Scutellospora</taxon>
    </lineage>
</organism>